<evidence type="ECO:0000313" key="1">
    <source>
        <dbReference type="EMBL" id="CAI9935100.1"/>
    </source>
</evidence>
<accession>A0AA86PAN6</accession>
<evidence type="ECO:0000313" key="2">
    <source>
        <dbReference type="EMBL" id="CAL6043185.1"/>
    </source>
</evidence>
<dbReference type="Proteomes" id="UP001642409">
    <property type="component" value="Unassembled WGS sequence"/>
</dbReference>
<dbReference type="EMBL" id="CAXDID020000156">
    <property type="protein sequence ID" value="CAL6043185.1"/>
    <property type="molecule type" value="Genomic_DNA"/>
</dbReference>
<protein>
    <submittedName>
        <fullName evidence="2">Hypothetical_protein</fullName>
    </submittedName>
</protein>
<dbReference type="AlphaFoldDB" id="A0AA86PAN6"/>
<reference evidence="1" key="1">
    <citation type="submission" date="2023-06" db="EMBL/GenBank/DDBJ databases">
        <authorList>
            <person name="Kurt Z."/>
        </authorList>
    </citation>
    <scope>NUCLEOTIDE SEQUENCE</scope>
</reference>
<comment type="caution">
    <text evidence="1">The sequence shown here is derived from an EMBL/GenBank/DDBJ whole genome shotgun (WGS) entry which is preliminary data.</text>
</comment>
<name>A0AA86PAN6_9EUKA</name>
<gene>
    <name evidence="1" type="ORF">HINF_LOCUS22745</name>
    <name evidence="2" type="ORF">HINF_LOCUS39951</name>
</gene>
<organism evidence="1">
    <name type="scientific">Hexamita inflata</name>
    <dbReference type="NCBI Taxonomy" id="28002"/>
    <lineage>
        <taxon>Eukaryota</taxon>
        <taxon>Metamonada</taxon>
        <taxon>Diplomonadida</taxon>
        <taxon>Hexamitidae</taxon>
        <taxon>Hexamitinae</taxon>
        <taxon>Hexamita</taxon>
    </lineage>
</organism>
<evidence type="ECO:0000313" key="3">
    <source>
        <dbReference type="Proteomes" id="UP001642409"/>
    </source>
</evidence>
<keyword evidence="3" id="KW-1185">Reference proteome</keyword>
<reference evidence="2 3" key="2">
    <citation type="submission" date="2024-07" db="EMBL/GenBank/DDBJ databases">
        <authorList>
            <person name="Akdeniz Z."/>
        </authorList>
    </citation>
    <scope>NUCLEOTIDE SEQUENCE [LARGE SCALE GENOMIC DNA]</scope>
</reference>
<sequence>MNQNNKIKIRRIFRHRPLHHLCSSNNCTASSNFLVRSSSGTTLGLTPRGKRTCRHRSSSRTRTTRSLCGGLHNNYILRIRLGQISMVEANKFRFLNTEEQRQQRTIFSKERLKVFGRSYKVKQYCQI</sequence>
<proteinExistence type="predicted"/>
<dbReference type="EMBL" id="CATOUU010000594">
    <property type="protein sequence ID" value="CAI9935100.1"/>
    <property type="molecule type" value="Genomic_DNA"/>
</dbReference>